<dbReference type="Proteomes" id="UP000005413">
    <property type="component" value="Unassembled WGS sequence"/>
</dbReference>
<keyword evidence="3" id="KW-1185">Reference proteome</keyword>
<proteinExistence type="predicted"/>
<comment type="caution">
    <text evidence="2">The sequence shown here is derived from an EMBL/GenBank/DDBJ whole genome shotgun (WGS) entry which is preliminary data.</text>
</comment>
<feature type="transmembrane region" description="Helical" evidence="1">
    <location>
        <begin position="5"/>
        <end position="26"/>
    </location>
</feature>
<gene>
    <name evidence="2" type="ORF">SS7213T_11125</name>
</gene>
<keyword evidence="1" id="KW-1133">Transmembrane helix</keyword>
<reference evidence="2 3" key="1">
    <citation type="journal article" date="2012" name="BMC Genomics">
        <title>Comparative genomic analysis of the genus Staphylococcus including Staphylococcus aureus and its newly described sister species Staphylococcus simiae.</title>
        <authorList>
            <person name="Suzuki H."/>
            <person name="Lefebure T."/>
            <person name="Pavinski Bitar P."/>
            <person name="Stanhope M.J."/>
        </authorList>
    </citation>
    <scope>NUCLEOTIDE SEQUENCE [LARGE SCALE GENOMIC DNA]</scope>
    <source>
        <strain evidence="2 3">CCM 7213</strain>
    </source>
</reference>
<organism evidence="2 3">
    <name type="scientific">Staphylococcus simiae CCM 7213 = CCUG 51256</name>
    <dbReference type="NCBI Taxonomy" id="911238"/>
    <lineage>
        <taxon>Bacteria</taxon>
        <taxon>Bacillati</taxon>
        <taxon>Bacillota</taxon>
        <taxon>Bacilli</taxon>
        <taxon>Bacillales</taxon>
        <taxon>Staphylococcaceae</taxon>
        <taxon>Staphylococcus</taxon>
    </lineage>
</organism>
<feature type="transmembrane region" description="Helical" evidence="1">
    <location>
        <begin position="72"/>
        <end position="91"/>
    </location>
</feature>
<evidence type="ECO:0000256" key="1">
    <source>
        <dbReference type="SAM" id="Phobius"/>
    </source>
</evidence>
<sequence length="92" mass="11119">MTFNLIVLILLTIVFQLIIGHLWHAMGYSYKHSILLTLLPLGLGVFIRQICYYERHFPNWKLPLNIKIRLKYIYIITFCEFLSLYFCLFIFK</sequence>
<keyword evidence="1" id="KW-0472">Membrane</keyword>
<dbReference type="EMBL" id="AEUN01000502">
    <property type="protein sequence ID" value="EHJ07078.1"/>
    <property type="molecule type" value="Genomic_DNA"/>
</dbReference>
<dbReference type="RefSeq" id="WP_002464910.1">
    <property type="nucleotide sequence ID" value="NZ_AEUN01000502.1"/>
</dbReference>
<dbReference type="AlphaFoldDB" id="G5JL60"/>
<evidence type="ECO:0000313" key="2">
    <source>
        <dbReference type="EMBL" id="EHJ07078.1"/>
    </source>
</evidence>
<feature type="transmembrane region" description="Helical" evidence="1">
    <location>
        <begin position="32"/>
        <end position="51"/>
    </location>
</feature>
<evidence type="ECO:0000313" key="3">
    <source>
        <dbReference type="Proteomes" id="UP000005413"/>
    </source>
</evidence>
<accession>G5JL60</accession>
<keyword evidence="1" id="KW-0812">Transmembrane</keyword>
<protein>
    <submittedName>
        <fullName evidence="2">Uncharacterized protein</fullName>
    </submittedName>
</protein>
<dbReference type="PATRIC" id="fig|911238.3.peg.1967"/>
<name>G5JL60_9STAP</name>